<accession>A0AAV1JDQ7</accession>
<evidence type="ECO:0000256" key="2">
    <source>
        <dbReference type="ARBA" id="ARBA00022692"/>
    </source>
</evidence>
<evidence type="ECO:0000256" key="9">
    <source>
        <dbReference type="ARBA" id="ARBA00023136"/>
    </source>
</evidence>
<dbReference type="InterPro" id="IPR036543">
    <property type="entry name" value="Guanylate-bd_C_sf"/>
</dbReference>
<keyword evidence="2 12" id="KW-0812">Transmembrane</keyword>
<keyword evidence="7 12" id="KW-1133">Transmembrane helix</keyword>
<reference evidence="14 15" key="1">
    <citation type="submission" date="2023-11" db="EMBL/GenBank/DDBJ databases">
        <authorList>
            <person name="Okamura Y."/>
        </authorList>
    </citation>
    <scope>NUCLEOTIDE SEQUENCE [LARGE SCALE GENOMIC DNA]</scope>
</reference>
<evidence type="ECO:0000256" key="5">
    <source>
        <dbReference type="ARBA" id="ARBA00022824"/>
    </source>
</evidence>
<sequence length="520" mass="58413">MNMAALESGRGVRLLNPEEDHTFSLDEDSMNQIFGRDDVKDRYVVVLSVAGAFRKGKSFILNFFLRYLNHKYNLKDNGDWLGDEKVPLKGFSWRGGSERHTTGLVLWSQPFLTTINGDKVAIFLMDTQGTFDSSSTVKDNATVFALSTMLSSVQIYNVSQNIEEDDLQHLQLFTDYGRLALENTSGKPFQKLELLVRDWNYAYEYPYGAGGGAQLLEKRLQLQNNQHEELQSLRRHIKECFEEIGCFLMPHPGLIVATDPQFTGTLADISSEFKTSLRELVPMLLAPDNLICKKIAGQLLKAKDMVHYFKAYMTVFNGSDLPEPKTILAATAEANNLSALSESRDVYEYLMEEVVGGSKPYLDQNSLEQQHERAKNKALHAFQAKRKMGGTDLESTYQDRLVKEIDEQYVQYRANNDAKKLLNFTGTPMILGSLVLLGLLLSFVGDNLGIRILVVIGQIIAVGAILTLGVWIYSRITGEMREIGVTIDRIMDEVRNVVMMKAVSSATQELTTPLADKKDS</sequence>
<dbReference type="SUPFAM" id="SSF52540">
    <property type="entry name" value="P-loop containing nucleoside triphosphate hydrolases"/>
    <property type="match status" value="1"/>
</dbReference>
<name>A0AAV1JDQ7_9NEOP</name>
<evidence type="ECO:0000256" key="11">
    <source>
        <dbReference type="PROSITE-ProRule" id="PRU01052"/>
    </source>
</evidence>
<keyword evidence="5" id="KW-0256">Endoplasmic reticulum</keyword>
<feature type="transmembrane region" description="Helical" evidence="12">
    <location>
        <begin position="450"/>
        <end position="473"/>
    </location>
</feature>
<evidence type="ECO:0000256" key="12">
    <source>
        <dbReference type="SAM" id="Phobius"/>
    </source>
</evidence>
<feature type="domain" description="GB1/RHD3-type G" evidence="13">
    <location>
        <begin position="41"/>
        <end position="289"/>
    </location>
</feature>
<dbReference type="Proteomes" id="UP001497472">
    <property type="component" value="Unassembled WGS sequence"/>
</dbReference>
<evidence type="ECO:0000256" key="6">
    <source>
        <dbReference type="ARBA" id="ARBA00022842"/>
    </source>
</evidence>
<proteinExistence type="inferred from homology"/>
<dbReference type="GO" id="GO:0005525">
    <property type="term" value="F:GTP binding"/>
    <property type="evidence" value="ECO:0007669"/>
    <property type="project" value="UniProtKB-KW"/>
</dbReference>
<evidence type="ECO:0000256" key="7">
    <source>
        <dbReference type="ARBA" id="ARBA00022989"/>
    </source>
</evidence>
<dbReference type="Pfam" id="PF02263">
    <property type="entry name" value="GBP"/>
    <property type="match status" value="1"/>
</dbReference>
<dbReference type="PANTHER" id="PTHR10751">
    <property type="entry name" value="GUANYLATE BINDING PROTEIN"/>
    <property type="match status" value="1"/>
</dbReference>
<organism evidence="14 15">
    <name type="scientific">Leptosia nina</name>
    <dbReference type="NCBI Taxonomy" id="320188"/>
    <lineage>
        <taxon>Eukaryota</taxon>
        <taxon>Metazoa</taxon>
        <taxon>Ecdysozoa</taxon>
        <taxon>Arthropoda</taxon>
        <taxon>Hexapoda</taxon>
        <taxon>Insecta</taxon>
        <taxon>Pterygota</taxon>
        <taxon>Neoptera</taxon>
        <taxon>Endopterygota</taxon>
        <taxon>Lepidoptera</taxon>
        <taxon>Glossata</taxon>
        <taxon>Ditrysia</taxon>
        <taxon>Papilionoidea</taxon>
        <taxon>Pieridae</taxon>
        <taxon>Pierinae</taxon>
        <taxon>Leptosia</taxon>
    </lineage>
</organism>
<comment type="caution">
    <text evidence="14">The sequence shown here is derived from an EMBL/GenBank/DDBJ whole genome shotgun (WGS) entry which is preliminary data.</text>
</comment>
<dbReference type="EMBL" id="CAVLEF010000009">
    <property type="protein sequence ID" value="CAK1547516.1"/>
    <property type="molecule type" value="Genomic_DNA"/>
</dbReference>
<dbReference type="AlphaFoldDB" id="A0AAV1JDQ7"/>
<dbReference type="InterPro" id="IPR015894">
    <property type="entry name" value="Guanylate-bd_N"/>
</dbReference>
<feature type="transmembrane region" description="Helical" evidence="12">
    <location>
        <begin position="421"/>
        <end position="444"/>
    </location>
</feature>
<dbReference type="Gene3D" id="3.40.50.300">
    <property type="entry name" value="P-loop containing nucleotide triphosphate hydrolases"/>
    <property type="match status" value="1"/>
</dbReference>
<evidence type="ECO:0000313" key="14">
    <source>
        <dbReference type="EMBL" id="CAK1547516.1"/>
    </source>
</evidence>
<keyword evidence="15" id="KW-1185">Reference proteome</keyword>
<comment type="catalytic activity">
    <reaction evidence="10">
        <text>GTP + H2O = GDP + phosphate + H(+)</text>
        <dbReference type="Rhea" id="RHEA:19669"/>
        <dbReference type="ChEBI" id="CHEBI:15377"/>
        <dbReference type="ChEBI" id="CHEBI:15378"/>
        <dbReference type="ChEBI" id="CHEBI:37565"/>
        <dbReference type="ChEBI" id="CHEBI:43474"/>
        <dbReference type="ChEBI" id="CHEBI:58189"/>
    </reaction>
    <physiologicalReaction direction="left-to-right" evidence="10">
        <dbReference type="Rhea" id="RHEA:19670"/>
    </physiologicalReaction>
</comment>
<keyword evidence="8" id="KW-0342">GTP-binding</keyword>
<dbReference type="GO" id="GO:0005789">
    <property type="term" value="C:endoplasmic reticulum membrane"/>
    <property type="evidence" value="ECO:0007669"/>
    <property type="project" value="UniProtKB-SubCell"/>
</dbReference>
<dbReference type="SUPFAM" id="SSF48340">
    <property type="entry name" value="Interferon-induced guanylate-binding protein 1 (GBP1), C-terminal domain"/>
    <property type="match status" value="1"/>
</dbReference>
<evidence type="ECO:0000256" key="4">
    <source>
        <dbReference type="ARBA" id="ARBA00022801"/>
    </source>
</evidence>
<protein>
    <recommendedName>
        <fullName evidence="13">GB1/RHD3-type G domain-containing protein</fullName>
    </recommendedName>
</protein>
<evidence type="ECO:0000313" key="15">
    <source>
        <dbReference type="Proteomes" id="UP001497472"/>
    </source>
</evidence>
<comment type="subcellular location">
    <subcellularLocation>
        <location evidence="1">Endoplasmic reticulum membrane</location>
        <topology evidence="1">Multi-pass membrane protein</topology>
    </subcellularLocation>
</comment>
<keyword evidence="3" id="KW-0547">Nucleotide-binding</keyword>
<evidence type="ECO:0000256" key="8">
    <source>
        <dbReference type="ARBA" id="ARBA00023134"/>
    </source>
</evidence>
<keyword evidence="4" id="KW-0378">Hydrolase</keyword>
<dbReference type="PROSITE" id="PS51715">
    <property type="entry name" value="G_GB1_RHD3"/>
    <property type="match status" value="1"/>
</dbReference>
<evidence type="ECO:0000256" key="1">
    <source>
        <dbReference type="ARBA" id="ARBA00004477"/>
    </source>
</evidence>
<dbReference type="CDD" id="cd01851">
    <property type="entry name" value="GBP"/>
    <property type="match status" value="1"/>
</dbReference>
<keyword evidence="6" id="KW-0460">Magnesium</keyword>
<dbReference type="GO" id="GO:0003924">
    <property type="term" value="F:GTPase activity"/>
    <property type="evidence" value="ECO:0007669"/>
    <property type="project" value="InterPro"/>
</dbReference>
<evidence type="ECO:0000256" key="3">
    <source>
        <dbReference type="ARBA" id="ARBA00022741"/>
    </source>
</evidence>
<dbReference type="FunFam" id="1.20.58.420:FF:000001">
    <property type="entry name" value="Atlastin-1 isoform 1"/>
    <property type="match status" value="1"/>
</dbReference>
<keyword evidence="9 12" id="KW-0472">Membrane</keyword>
<comment type="similarity">
    <text evidence="11">Belongs to the TRAFAC class dynamin-like GTPase superfamily. GB1/RHD3 GTPase family.</text>
</comment>
<gene>
    <name evidence="14" type="ORF">LNINA_LOCUS6987</name>
</gene>
<dbReference type="InterPro" id="IPR030386">
    <property type="entry name" value="G_GB1_RHD3_dom"/>
</dbReference>
<evidence type="ECO:0000256" key="10">
    <source>
        <dbReference type="ARBA" id="ARBA00049117"/>
    </source>
</evidence>
<dbReference type="InterPro" id="IPR027417">
    <property type="entry name" value="P-loop_NTPase"/>
</dbReference>
<evidence type="ECO:0000259" key="13">
    <source>
        <dbReference type="PROSITE" id="PS51715"/>
    </source>
</evidence>
<dbReference type="Gene3D" id="1.20.58.420">
    <property type="entry name" value="AHSP"/>
    <property type="match status" value="1"/>
</dbReference>